<dbReference type="STRING" id="933084.A0A067PUE8"/>
<dbReference type="InterPro" id="IPR003864">
    <property type="entry name" value="CSC1/OSCA1-like_7TM"/>
</dbReference>
<feature type="transmembrane region" description="Helical" evidence="8">
    <location>
        <begin position="674"/>
        <end position="692"/>
    </location>
</feature>
<evidence type="ECO:0000256" key="6">
    <source>
        <dbReference type="ARBA" id="ARBA00023136"/>
    </source>
</evidence>
<sequence>MSSIDKAQSASTSSFVTALIFNAAVFAIEIAVFTILRPHFKRIYEPRSLHPLENKRTPSLAEGLLQWPIALIKSDYRDIKRINGLDAYFFVRFLRMIARIFLPIWLISWVILLPVNSVGTHVGNNSGLDKFSFGNVGTGQQARYWAHLILAWIFTVWIWYNIKYEMRHYVATRQHWLVDPEHSSSAQASTVLVTGIPKKYLSEKALRQLFGHLPGGVRKVWLNRDLKELPDLYDRRMAACNKLESAETSLLNTATKLRNKQLKKDVERDIGLAEKLVPKKKRPTHRLPLGFMPFSLPFVGQEVDSINWARDEIVRLNEELAAGRKTLRKDVAFTSRSRPESLPSDGSGATPTEQTYPPLSSAFILFNKQIAAHMTKSSLLHHEPYRMGEKYVEVAPEDVIWANLGLNPYERTVRKCISWGLTIGLIILWAFPVAFVGAVSNVHALCTTYSWLAWLCKLPSVVVGIIQGILPAALLAILMMLLPIVLRMLAKLEGIPKYTGLELSLMTRYFMFQVIHSFLIVTLASGIIASLPNLVNHPTGIPSLLATHLPQASTFFLTYILLQGLSGTAAGFLQAVPLILYYVKIFLLGSTPRSVYNIKYKGSSVAWGTLFPGTTLLVVVALGYMLISPIINGLACAIFFLFYLLYKYLFLWVFDQPASMETGGQFFPKALQHVFVGLYVMQVCLCALFFLAENASGKPSSVPEGALMVVLIIFTAFFQYIINNSYGPLIESLPLSLADQSYTSEETSAIGEPNAITTREKRSESVSTDGGKAKAKETGGVSFPGAGVEADKDASHPLPDIPRRGSSGLVDEGPKEFDHPAAVNPQRIVWLPVDDLGLGEAEAEVNRERGIEVSLDGAVMNEKGQVDVDSAPPDEL</sequence>
<feature type="transmembrane region" description="Helical" evidence="8">
    <location>
        <begin position="460"/>
        <end position="489"/>
    </location>
</feature>
<evidence type="ECO:0000256" key="8">
    <source>
        <dbReference type="SAM" id="Phobius"/>
    </source>
</evidence>
<dbReference type="EMBL" id="KL197717">
    <property type="protein sequence ID" value="KDQ58423.1"/>
    <property type="molecule type" value="Genomic_DNA"/>
</dbReference>
<dbReference type="AlphaFoldDB" id="A0A067PUE8"/>
<keyword evidence="4 8" id="KW-0812">Transmembrane</keyword>
<dbReference type="Pfam" id="PF14703">
    <property type="entry name" value="PHM7_cyt"/>
    <property type="match status" value="1"/>
</dbReference>
<feature type="transmembrane region" description="Helical" evidence="8">
    <location>
        <begin position="510"/>
        <end position="535"/>
    </location>
</feature>
<evidence type="ECO:0000259" key="12">
    <source>
        <dbReference type="Pfam" id="PF14703"/>
    </source>
</evidence>
<evidence type="ECO:0000256" key="7">
    <source>
        <dbReference type="SAM" id="MobiDB-lite"/>
    </source>
</evidence>
<dbReference type="PANTHER" id="PTHR13018:SF143">
    <property type="entry name" value="CSC1_OSCA1-LIKE 7TM REGION DOMAIN-CONTAINING PROTEIN"/>
    <property type="match status" value="1"/>
</dbReference>
<evidence type="ECO:0000256" key="1">
    <source>
        <dbReference type="ARBA" id="ARBA00004141"/>
    </source>
</evidence>
<accession>A0A067PUE8</accession>
<organism evidence="13 14">
    <name type="scientific">Jaapia argillacea MUCL 33604</name>
    <dbReference type="NCBI Taxonomy" id="933084"/>
    <lineage>
        <taxon>Eukaryota</taxon>
        <taxon>Fungi</taxon>
        <taxon>Dikarya</taxon>
        <taxon>Basidiomycota</taxon>
        <taxon>Agaricomycotina</taxon>
        <taxon>Agaricomycetes</taxon>
        <taxon>Agaricomycetidae</taxon>
        <taxon>Jaapiales</taxon>
        <taxon>Jaapiaceae</taxon>
        <taxon>Jaapia</taxon>
    </lineage>
</organism>
<dbReference type="InParanoid" id="A0A067PUE8"/>
<feature type="domain" description="CSC1/OSCA1-like N-terminal transmembrane" evidence="11">
    <location>
        <begin position="14"/>
        <end position="164"/>
    </location>
</feature>
<feature type="transmembrane region" description="Helical" evidence="8">
    <location>
        <begin position="604"/>
        <end position="624"/>
    </location>
</feature>
<dbReference type="HOGENOM" id="CLU_002458_2_0_1"/>
<dbReference type="InterPro" id="IPR027815">
    <property type="entry name" value="CSC1/OSCA1-like_cyt"/>
</dbReference>
<dbReference type="PANTHER" id="PTHR13018">
    <property type="entry name" value="PROBABLE MEMBRANE PROTEIN DUF221-RELATED"/>
    <property type="match status" value="1"/>
</dbReference>
<feature type="domain" description="10TM putative phosphate transporter extracellular tail" evidence="10">
    <location>
        <begin position="815"/>
        <end position="874"/>
    </location>
</feature>
<dbReference type="InterPro" id="IPR045122">
    <property type="entry name" value="Csc1-like"/>
</dbReference>
<protein>
    <recommendedName>
        <fullName evidence="15">DUF221-domain-containing protein</fullName>
    </recommendedName>
</protein>
<dbReference type="Pfam" id="PF12621">
    <property type="entry name" value="PHM7_ext"/>
    <property type="match status" value="1"/>
</dbReference>
<name>A0A067PUE8_9AGAM</name>
<dbReference type="Pfam" id="PF13967">
    <property type="entry name" value="RSN1_TM"/>
    <property type="match status" value="1"/>
</dbReference>
<evidence type="ECO:0000313" key="14">
    <source>
        <dbReference type="Proteomes" id="UP000027265"/>
    </source>
</evidence>
<comment type="similarity">
    <text evidence="2">Belongs to the CSC1 (TC 1.A.17) family.</text>
</comment>
<dbReference type="GO" id="GO:0005227">
    <property type="term" value="F:calcium-activated cation channel activity"/>
    <property type="evidence" value="ECO:0007669"/>
    <property type="project" value="InterPro"/>
</dbReference>
<dbReference type="GO" id="GO:0005886">
    <property type="term" value="C:plasma membrane"/>
    <property type="evidence" value="ECO:0007669"/>
    <property type="project" value="TreeGrafter"/>
</dbReference>
<evidence type="ECO:0000256" key="4">
    <source>
        <dbReference type="ARBA" id="ARBA00022692"/>
    </source>
</evidence>
<dbReference type="InterPro" id="IPR032880">
    <property type="entry name" value="CSC1/OSCA1-like_N"/>
</dbReference>
<evidence type="ECO:0000256" key="2">
    <source>
        <dbReference type="ARBA" id="ARBA00007779"/>
    </source>
</evidence>
<feature type="transmembrane region" description="Helical" evidence="8">
    <location>
        <begin position="630"/>
        <end position="654"/>
    </location>
</feature>
<gene>
    <name evidence="13" type="ORF">JAAARDRAFT_667498</name>
</gene>
<keyword evidence="6 8" id="KW-0472">Membrane</keyword>
<keyword evidence="5 8" id="KW-1133">Transmembrane helix</keyword>
<feature type="region of interest" description="Disordered" evidence="7">
    <location>
        <begin position="333"/>
        <end position="353"/>
    </location>
</feature>
<evidence type="ECO:0000313" key="13">
    <source>
        <dbReference type="EMBL" id="KDQ58423.1"/>
    </source>
</evidence>
<feature type="transmembrane region" description="Helical" evidence="8">
    <location>
        <begin position="100"/>
        <end position="122"/>
    </location>
</feature>
<evidence type="ECO:0008006" key="15">
    <source>
        <dbReference type="Google" id="ProtNLM"/>
    </source>
</evidence>
<dbReference type="Pfam" id="PF02714">
    <property type="entry name" value="RSN1_7TM"/>
    <property type="match status" value="1"/>
</dbReference>
<evidence type="ECO:0000256" key="3">
    <source>
        <dbReference type="ARBA" id="ARBA00022448"/>
    </source>
</evidence>
<evidence type="ECO:0000259" key="9">
    <source>
        <dbReference type="Pfam" id="PF02714"/>
    </source>
</evidence>
<evidence type="ECO:0000259" key="11">
    <source>
        <dbReference type="Pfam" id="PF13967"/>
    </source>
</evidence>
<proteinExistence type="inferred from homology"/>
<dbReference type="InterPro" id="IPR022257">
    <property type="entry name" value="PHM7_ext"/>
</dbReference>
<keyword evidence="3" id="KW-0813">Transport</keyword>
<feature type="transmembrane region" description="Helical" evidence="8">
    <location>
        <begin position="416"/>
        <end position="440"/>
    </location>
</feature>
<dbReference type="FunCoup" id="A0A067PUE8">
    <property type="interactions" value="69"/>
</dbReference>
<evidence type="ECO:0000256" key="5">
    <source>
        <dbReference type="ARBA" id="ARBA00022989"/>
    </source>
</evidence>
<keyword evidence="14" id="KW-1185">Reference proteome</keyword>
<feature type="transmembrane region" description="Helical" evidence="8">
    <location>
        <begin position="704"/>
        <end position="722"/>
    </location>
</feature>
<evidence type="ECO:0000259" key="10">
    <source>
        <dbReference type="Pfam" id="PF12621"/>
    </source>
</evidence>
<comment type="subcellular location">
    <subcellularLocation>
        <location evidence="1">Membrane</location>
        <topology evidence="1">Multi-pass membrane protein</topology>
    </subcellularLocation>
</comment>
<feature type="transmembrane region" description="Helical" evidence="8">
    <location>
        <begin position="15"/>
        <end position="36"/>
    </location>
</feature>
<dbReference type="OrthoDB" id="1076608at2759"/>
<dbReference type="Proteomes" id="UP000027265">
    <property type="component" value="Unassembled WGS sequence"/>
</dbReference>
<feature type="transmembrane region" description="Helical" evidence="8">
    <location>
        <begin position="142"/>
        <end position="160"/>
    </location>
</feature>
<feature type="transmembrane region" description="Helical" evidence="8">
    <location>
        <begin position="555"/>
        <end position="583"/>
    </location>
</feature>
<feature type="region of interest" description="Disordered" evidence="7">
    <location>
        <begin position="746"/>
        <end position="805"/>
    </location>
</feature>
<reference evidence="14" key="1">
    <citation type="journal article" date="2014" name="Proc. Natl. Acad. Sci. U.S.A.">
        <title>Extensive sampling of basidiomycete genomes demonstrates inadequacy of the white-rot/brown-rot paradigm for wood decay fungi.</title>
        <authorList>
            <person name="Riley R."/>
            <person name="Salamov A.A."/>
            <person name="Brown D.W."/>
            <person name="Nagy L.G."/>
            <person name="Floudas D."/>
            <person name="Held B.W."/>
            <person name="Levasseur A."/>
            <person name="Lombard V."/>
            <person name="Morin E."/>
            <person name="Otillar R."/>
            <person name="Lindquist E.A."/>
            <person name="Sun H."/>
            <person name="LaButti K.M."/>
            <person name="Schmutz J."/>
            <person name="Jabbour D."/>
            <person name="Luo H."/>
            <person name="Baker S.E."/>
            <person name="Pisabarro A.G."/>
            <person name="Walton J.D."/>
            <person name="Blanchette R.A."/>
            <person name="Henrissat B."/>
            <person name="Martin F."/>
            <person name="Cullen D."/>
            <person name="Hibbett D.S."/>
            <person name="Grigoriev I.V."/>
        </authorList>
    </citation>
    <scope>NUCLEOTIDE SEQUENCE [LARGE SCALE GENOMIC DNA]</scope>
    <source>
        <strain evidence="14">MUCL 33604</strain>
    </source>
</reference>
<feature type="domain" description="CSC1/OSCA1-like 7TM region" evidence="9">
    <location>
        <begin position="414"/>
        <end position="689"/>
    </location>
</feature>
<feature type="domain" description="CSC1/OSCA1-like cytosolic" evidence="12">
    <location>
        <begin position="189"/>
        <end position="329"/>
    </location>
</feature>